<feature type="chain" id="PRO_5047217148" evidence="6">
    <location>
        <begin position="25"/>
        <end position="417"/>
    </location>
</feature>
<feature type="domain" description="SH3b" evidence="7">
    <location>
        <begin position="112"/>
        <end position="174"/>
    </location>
</feature>
<dbReference type="PROSITE" id="PS51781">
    <property type="entry name" value="SH3B"/>
    <property type="match status" value="1"/>
</dbReference>
<keyword evidence="4" id="KW-0788">Thiol protease</keyword>
<gene>
    <name evidence="9" type="ORF">QOZ84_12520</name>
</gene>
<keyword evidence="3" id="KW-0378">Hydrolase</keyword>
<dbReference type="Pfam" id="PF08239">
    <property type="entry name" value="SH3_3"/>
    <property type="match status" value="2"/>
</dbReference>
<dbReference type="Proteomes" id="UP001301012">
    <property type="component" value="Unassembled WGS sequence"/>
</dbReference>
<sequence>MKKKILVPMFASVVALSMNSIANADEIENKEIENKEKSASTTIDLGEFKDVTYKVATVKEGVAVKVREQGSVQHIAYTGDEFKVLGTQGDWVKVSVADGEGWIPSRFVDMKEANGYTTEHKVNFRKEANTEAKVVEELEIGSPVKVIEDNGSWMKVKKGEEEGYIRSLYVADKAPVIEVEKAPVVEDEKTPVVENTDNNQAVDNNVDSNNNVDQNNDAKSNDDQTVNNNENSNDNQTSNNEQNNNTNSNNNNSNNNNSNNNNSNNNNNGGETQKPVEKPSEGEDSNNPPTSNTSAAQAIVNLAYAKLGSPYVWGAEGPNSFDCSGLTSYVYRNAAGVNLPRTSGSQAGYGQTVSKSNLQAGDLVFFSTNGTGSVSHVGIYIGGGNMIHAPKPGDSVKITNINSSYYVSAFVTAKRVI</sequence>
<dbReference type="SMART" id="SM00287">
    <property type="entry name" value="SH3b"/>
    <property type="match status" value="2"/>
</dbReference>
<dbReference type="PANTHER" id="PTHR47053:SF1">
    <property type="entry name" value="MUREIN DD-ENDOPEPTIDASE MEPH-RELATED"/>
    <property type="match status" value="1"/>
</dbReference>
<evidence type="ECO:0000256" key="5">
    <source>
        <dbReference type="SAM" id="MobiDB-lite"/>
    </source>
</evidence>
<dbReference type="Gene3D" id="3.90.1720.10">
    <property type="entry name" value="endopeptidase domain like (from Nostoc punctiforme)"/>
    <property type="match status" value="1"/>
</dbReference>
<accession>A0ABT7EBS0</accession>
<proteinExistence type="inferred from homology"/>
<dbReference type="Pfam" id="PF00877">
    <property type="entry name" value="NLPC_P60"/>
    <property type="match status" value="1"/>
</dbReference>
<reference evidence="9 10" key="1">
    <citation type="submission" date="2023-05" db="EMBL/GenBank/DDBJ databases">
        <title>Rombocin, a short stable natural nisin variant, displays selective antimicrobial activity against Listeria monocytogenes and employs dual mode of action to kill target bacterial strains.</title>
        <authorList>
            <person name="Wambui J."/>
            <person name="Stephan R."/>
            <person name="Kuipers O.P."/>
        </authorList>
    </citation>
    <scope>NUCLEOTIDE SEQUENCE [LARGE SCALE GENOMIC DNA]</scope>
    <source>
        <strain evidence="9 10">RC002</strain>
    </source>
</reference>
<evidence type="ECO:0000259" key="7">
    <source>
        <dbReference type="PROSITE" id="PS51781"/>
    </source>
</evidence>
<dbReference type="PANTHER" id="PTHR47053">
    <property type="entry name" value="MUREIN DD-ENDOPEPTIDASE MEPH-RELATED"/>
    <property type="match status" value="1"/>
</dbReference>
<feature type="compositionally biased region" description="Low complexity" evidence="5">
    <location>
        <begin position="197"/>
        <end position="268"/>
    </location>
</feature>
<keyword evidence="10" id="KW-1185">Reference proteome</keyword>
<evidence type="ECO:0000256" key="6">
    <source>
        <dbReference type="SAM" id="SignalP"/>
    </source>
</evidence>
<dbReference type="InterPro" id="IPR051202">
    <property type="entry name" value="Peptidase_C40"/>
</dbReference>
<evidence type="ECO:0000256" key="1">
    <source>
        <dbReference type="ARBA" id="ARBA00007074"/>
    </source>
</evidence>
<feature type="region of interest" description="Disordered" evidence="5">
    <location>
        <begin position="188"/>
        <end position="293"/>
    </location>
</feature>
<comment type="similarity">
    <text evidence="1">Belongs to the peptidase C40 family.</text>
</comment>
<dbReference type="EMBL" id="JASKYM010000007">
    <property type="protein sequence ID" value="MDK2564377.1"/>
    <property type="molecule type" value="Genomic_DNA"/>
</dbReference>
<organism evidence="9 10">
    <name type="scientific">Romboutsia sedimentorum</name>
    <dbReference type="NCBI Taxonomy" id="1368474"/>
    <lineage>
        <taxon>Bacteria</taxon>
        <taxon>Bacillati</taxon>
        <taxon>Bacillota</taxon>
        <taxon>Clostridia</taxon>
        <taxon>Peptostreptococcales</taxon>
        <taxon>Peptostreptococcaceae</taxon>
        <taxon>Romboutsia</taxon>
    </lineage>
</organism>
<keyword evidence="2" id="KW-0645">Protease</keyword>
<feature type="signal peptide" evidence="6">
    <location>
        <begin position="1"/>
        <end position="24"/>
    </location>
</feature>
<evidence type="ECO:0000256" key="3">
    <source>
        <dbReference type="ARBA" id="ARBA00022801"/>
    </source>
</evidence>
<protein>
    <submittedName>
        <fullName evidence="9">NlpC/P60 family protein</fullName>
    </submittedName>
</protein>
<dbReference type="RefSeq" id="WP_284133304.1">
    <property type="nucleotide sequence ID" value="NZ_JASKYM010000007.1"/>
</dbReference>
<dbReference type="InterPro" id="IPR003646">
    <property type="entry name" value="SH3-like_bac-type"/>
</dbReference>
<evidence type="ECO:0000259" key="8">
    <source>
        <dbReference type="PROSITE" id="PS51935"/>
    </source>
</evidence>
<evidence type="ECO:0000313" key="10">
    <source>
        <dbReference type="Proteomes" id="UP001301012"/>
    </source>
</evidence>
<dbReference type="SUPFAM" id="SSF54001">
    <property type="entry name" value="Cysteine proteinases"/>
    <property type="match status" value="1"/>
</dbReference>
<evidence type="ECO:0000313" key="9">
    <source>
        <dbReference type="EMBL" id="MDK2564377.1"/>
    </source>
</evidence>
<evidence type="ECO:0000256" key="2">
    <source>
        <dbReference type="ARBA" id="ARBA00022670"/>
    </source>
</evidence>
<dbReference type="Gene3D" id="2.30.30.40">
    <property type="entry name" value="SH3 Domains"/>
    <property type="match status" value="2"/>
</dbReference>
<evidence type="ECO:0000256" key="4">
    <source>
        <dbReference type="ARBA" id="ARBA00022807"/>
    </source>
</evidence>
<name>A0ABT7EBS0_9FIRM</name>
<keyword evidence="6" id="KW-0732">Signal</keyword>
<comment type="caution">
    <text evidence="9">The sequence shown here is derived from an EMBL/GenBank/DDBJ whole genome shotgun (WGS) entry which is preliminary data.</text>
</comment>
<feature type="domain" description="NlpC/P60" evidence="8">
    <location>
        <begin position="293"/>
        <end position="417"/>
    </location>
</feature>
<dbReference type="InterPro" id="IPR000064">
    <property type="entry name" value="NLP_P60_dom"/>
</dbReference>
<dbReference type="PROSITE" id="PS51935">
    <property type="entry name" value="NLPC_P60"/>
    <property type="match status" value="1"/>
</dbReference>
<dbReference type="InterPro" id="IPR038765">
    <property type="entry name" value="Papain-like_cys_pep_sf"/>
</dbReference>